<evidence type="ECO:0000256" key="4">
    <source>
        <dbReference type="ARBA" id="ARBA00022552"/>
    </source>
</evidence>
<reference evidence="9" key="2">
    <citation type="journal article" date="2012" name="Nat. Commun.">
        <title>Draft genome sequence and genetic transformation of the oleaginous alga Nannochloropis gaditana.</title>
        <authorList>
            <person name="Radakovits R."/>
            <person name="Jinkerson R.E."/>
            <person name="Fuerstenberg S.I."/>
            <person name="Tae H."/>
            <person name="Settlage R.E."/>
            <person name="Boore J.L."/>
            <person name="Posewitz M.C."/>
        </authorList>
    </citation>
    <scope>NUCLEOTIDE SEQUENCE</scope>
    <source>
        <strain evidence="9">CCMP526</strain>
    </source>
</reference>
<evidence type="ECO:0000259" key="7">
    <source>
        <dbReference type="Pfam" id="PF01782"/>
    </source>
</evidence>
<comment type="subcellular location">
    <subcellularLocation>
        <location evidence="1">Plastid</location>
        <location evidence="1">Chloroplast</location>
    </subcellularLocation>
</comment>
<proteinExistence type="evidence at transcript level"/>
<protein>
    <submittedName>
        <fullName evidence="9">16s rrna-processing protein</fullName>
    </submittedName>
</protein>
<dbReference type="InterPro" id="IPR036976">
    <property type="entry name" value="RimM_N_sf"/>
</dbReference>
<evidence type="ECO:0000256" key="5">
    <source>
        <dbReference type="ARBA" id="ARBA00023186"/>
    </source>
</evidence>
<dbReference type="InterPro" id="IPR056792">
    <property type="entry name" value="PRC_RimM"/>
</dbReference>
<evidence type="ECO:0000256" key="2">
    <source>
        <dbReference type="ARBA" id="ARBA00022490"/>
    </source>
</evidence>
<keyword evidence="5" id="KW-0143">Chaperone</keyword>
<dbReference type="GO" id="GO:0009507">
    <property type="term" value="C:chloroplast"/>
    <property type="evidence" value="ECO:0007669"/>
    <property type="project" value="UniProtKB-SubCell"/>
</dbReference>
<feature type="compositionally biased region" description="Basic and acidic residues" evidence="6">
    <location>
        <begin position="78"/>
        <end position="97"/>
    </location>
</feature>
<feature type="domain" description="Ribosome maturation factor RimM PRC barrel" evidence="8">
    <location>
        <begin position="224"/>
        <end position="307"/>
    </location>
</feature>
<sequence length="340" mass="37390">SSMGPPRRCACVKRRSSQAGSEDEGNDLLRAFGKGKGKHQQAQSRKKKNKYEAFSHVKDGQDPLEEALRKAALANDPTRAREEADEERRSESRTRGEVEYPSVLEIDPYEPNTFGFIEAGLVQGAHGVDGCLRVKGTSDVAGSALTSPGLRHIKGPKRRYPRPITVLEARATVEDTYLVKVEGIEGREAAAALRDFKIYVKEEERPSLEEDEFYVKDMVDMDVVMVGAEDVSIGRVVDVITAENARQGLANDLLEVELINQDDESGRPQLRTEPPPIYQVLVPFVKQIVPIVDLPGRTLHIDPPPGLLDLAYAKAEKIVVRGALPSSSLFFSMSEAVEGG</sequence>
<feature type="non-terminal residue" evidence="9">
    <location>
        <position position="1"/>
    </location>
</feature>
<dbReference type="HAMAP" id="MF_00014">
    <property type="entry name" value="Ribosome_mat_RimM"/>
    <property type="match status" value="1"/>
</dbReference>
<dbReference type="InterPro" id="IPR011033">
    <property type="entry name" value="PRC_barrel-like_sf"/>
</dbReference>
<dbReference type="PANTHER" id="PTHR33692">
    <property type="entry name" value="RIBOSOME MATURATION FACTOR RIMM"/>
    <property type="match status" value="1"/>
</dbReference>
<dbReference type="GO" id="GO:0043022">
    <property type="term" value="F:ribosome binding"/>
    <property type="evidence" value="ECO:0007669"/>
    <property type="project" value="InterPro"/>
</dbReference>
<accession>I2CPH4</accession>
<feature type="domain" description="RimM N-terminal" evidence="7">
    <location>
        <begin position="120"/>
        <end position="203"/>
    </location>
</feature>
<dbReference type="AlphaFoldDB" id="I2CPH4"/>
<evidence type="ECO:0000256" key="1">
    <source>
        <dbReference type="ARBA" id="ARBA00004229"/>
    </source>
</evidence>
<dbReference type="GO" id="GO:0005840">
    <property type="term" value="C:ribosome"/>
    <property type="evidence" value="ECO:0007669"/>
    <property type="project" value="InterPro"/>
</dbReference>
<dbReference type="Pfam" id="PF01782">
    <property type="entry name" value="RimM"/>
    <property type="match status" value="1"/>
</dbReference>
<evidence type="ECO:0000256" key="6">
    <source>
        <dbReference type="SAM" id="MobiDB-lite"/>
    </source>
</evidence>
<dbReference type="PANTHER" id="PTHR33692:SF1">
    <property type="entry name" value="RIBOSOME MATURATION FACTOR RIMM"/>
    <property type="match status" value="1"/>
</dbReference>
<dbReference type="GO" id="GO:0006364">
    <property type="term" value="P:rRNA processing"/>
    <property type="evidence" value="ECO:0007669"/>
    <property type="project" value="UniProtKB-KW"/>
</dbReference>
<evidence type="ECO:0000313" key="9">
    <source>
        <dbReference type="EMBL" id="AFJ68807.1"/>
    </source>
</evidence>
<dbReference type="SUPFAM" id="SSF50346">
    <property type="entry name" value="PRC-barrel domain"/>
    <property type="match status" value="1"/>
</dbReference>
<dbReference type="InterPro" id="IPR002676">
    <property type="entry name" value="RimM_N"/>
</dbReference>
<keyword evidence="2" id="KW-0963">Cytoplasm</keyword>
<keyword evidence="3" id="KW-0690">Ribosome biogenesis</keyword>
<keyword evidence="4" id="KW-0698">rRNA processing</keyword>
<name>I2CPH4_NANGC</name>
<dbReference type="NCBIfam" id="TIGR02273">
    <property type="entry name" value="16S_RimM"/>
    <property type="match status" value="1"/>
</dbReference>
<feature type="region of interest" description="Disordered" evidence="6">
    <location>
        <begin position="1"/>
        <end position="97"/>
    </location>
</feature>
<reference evidence="9" key="1">
    <citation type="journal article" date="2012" name="Bioengineered">
        <title>Additional insights into the genome of the oleaginous model alga Nannochloropsis gaditana.</title>
        <authorList>
            <person name="Jinkerson R.E."/>
            <person name="Radakovits R."/>
            <person name="Posewitz M.C."/>
        </authorList>
    </citation>
    <scope>NUCLEOTIDE SEQUENCE</scope>
    <source>
        <strain evidence="9">CCMP526</strain>
    </source>
</reference>
<dbReference type="InterPro" id="IPR009000">
    <property type="entry name" value="Transl_B-barrel_sf"/>
</dbReference>
<feature type="compositionally biased region" description="Basic residues" evidence="6">
    <location>
        <begin position="33"/>
        <end position="49"/>
    </location>
</feature>
<gene>
    <name evidence="9" type="ORF">NGATSA_3037400</name>
</gene>
<feature type="non-terminal residue" evidence="9">
    <location>
        <position position="340"/>
    </location>
</feature>
<dbReference type="Gene3D" id="2.40.30.60">
    <property type="entry name" value="RimM"/>
    <property type="match status" value="1"/>
</dbReference>
<dbReference type="Gene3D" id="2.30.30.240">
    <property type="entry name" value="PRC-barrel domain"/>
    <property type="match status" value="1"/>
</dbReference>
<dbReference type="Pfam" id="PF24986">
    <property type="entry name" value="PRC_RimM"/>
    <property type="match status" value="1"/>
</dbReference>
<dbReference type="SUPFAM" id="SSF50447">
    <property type="entry name" value="Translation proteins"/>
    <property type="match status" value="1"/>
</dbReference>
<dbReference type="EMBL" id="JU967035">
    <property type="protein sequence ID" value="AFJ68807.1"/>
    <property type="molecule type" value="mRNA"/>
</dbReference>
<dbReference type="InterPro" id="IPR011961">
    <property type="entry name" value="RimM"/>
</dbReference>
<evidence type="ECO:0000259" key="8">
    <source>
        <dbReference type="Pfam" id="PF24986"/>
    </source>
</evidence>
<feature type="compositionally biased region" description="Basic and acidic residues" evidence="6">
    <location>
        <begin position="50"/>
        <end position="69"/>
    </location>
</feature>
<evidence type="ECO:0000256" key="3">
    <source>
        <dbReference type="ARBA" id="ARBA00022517"/>
    </source>
</evidence>
<organism evidence="9">
    <name type="scientific">Nannochloropsis gaditana (strain CCMP526)</name>
    <name type="common">Green microalga</name>
    <name type="synonym">Microchloropsis gaditana</name>
    <dbReference type="NCBI Taxonomy" id="1093141"/>
    <lineage>
        <taxon>Eukaryota</taxon>
        <taxon>Sar</taxon>
        <taxon>Stramenopiles</taxon>
        <taxon>Ochrophyta</taxon>
        <taxon>Eustigmatophyceae</taxon>
        <taxon>Eustigmatales</taxon>
        <taxon>Monodopsidaceae</taxon>
        <taxon>Nannochloropsis</taxon>
    </lineage>
</organism>